<comment type="subcellular location">
    <subcellularLocation>
        <location evidence="1">Cell projection</location>
        <location evidence="1">Cilium</location>
    </subcellularLocation>
    <subcellularLocation>
        <location evidence="2">Cytoplasm</location>
    </subcellularLocation>
</comment>
<feature type="chain" id="PRO_5007572946" description="HYDIN/VesB/CFA65-like Ig-like domain-containing protein" evidence="6">
    <location>
        <begin position="20"/>
        <end position="144"/>
    </location>
</feature>
<evidence type="ECO:0000313" key="9">
    <source>
        <dbReference type="Proteomes" id="UP000075391"/>
    </source>
</evidence>
<dbReference type="EMBL" id="LUKF01000016">
    <property type="protein sequence ID" value="KYG61996.1"/>
    <property type="molecule type" value="Genomic_DNA"/>
</dbReference>
<dbReference type="RefSeq" id="WP_063244112.1">
    <property type="nucleotide sequence ID" value="NZ_CP168967.1"/>
</dbReference>
<keyword evidence="3" id="KW-0963">Cytoplasm</keyword>
<dbReference type="GO" id="GO:0005737">
    <property type="term" value="C:cytoplasm"/>
    <property type="evidence" value="ECO:0007669"/>
    <property type="project" value="UniProtKB-SubCell"/>
</dbReference>
<dbReference type="Pfam" id="PF22544">
    <property type="entry name" value="HYDIN_VesB_CFA65-like_Ig"/>
    <property type="match status" value="1"/>
</dbReference>
<evidence type="ECO:0000256" key="4">
    <source>
        <dbReference type="ARBA" id="ARBA00023069"/>
    </source>
</evidence>
<dbReference type="OrthoDB" id="5293759at2"/>
<dbReference type="AlphaFoldDB" id="A0A150WG35"/>
<keyword evidence="5" id="KW-0966">Cell projection</keyword>
<evidence type="ECO:0000313" key="8">
    <source>
        <dbReference type="EMBL" id="KYG61996.1"/>
    </source>
</evidence>
<reference evidence="8 9" key="1">
    <citation type="submission" date="2016-03" db="EMBL/GenBank/DDBJ databases">
        <authorList>
            <person name="Ploux O."/>
        </authorList>
    </citation>
    <scope>NUCLEOTIDE SEQUENCE [LARGE SCALE GENOMIC DNA]</scope>
    <source>
        <strain evidence="8 9">BER2</strain>
    </source>
</reference>
<evidence type="ECO:0000256" key="5">
    <source>
        <dbReference type="ARBA" id="ARBA00023273"/>
    </source>
</evidence>
<gene>
    <name evidence="8" type="ORF">AZI85_07275</name>
</gene>
<protein>
    <recommendedName>
        <fullName evidence="7">HYDIN/VesB/CFA65-like Ig-like domain-containing protein</fullName>
    </recommendedName>
</protein>
<evidence type="ECO:0000259" key="7">
    <source>
        <dbReference type="Pfam" id="PF22544"/>
    </source>
</evidence>
<evidence type="ECO:0000256" key="2">
    <source>
        <dbReference type="ARBA" id="ARBA00004496"/>
    </source>
</evidence>
<organism evidence="8 9">
    <name type="scientific">Bdellovibrio bacteriovorus</name>
    <dbReference type="NCBI Taxonomy" id="959"/>
    <lineage>
        <taxon>Bacteria</taxon>
        <taxon>Pseudomonadati</taxon>
        <taxon>Bdellovibrionota</taxon>
        <taxon>Bdellovibrionia</taxon>
        <taxon>Bdellovibrionales</taxon>
        <taxon>Pseudobdellovibrionaceae</taxon>
        <taxon>Bdellovibrio</taxon>
    </lineage>
</organism>
<comment type="caution">
    <text evidence="8">The sequence shown here is derived from an EMBL/GenBank/DDBJ whole genome shotgun (WGS) entry which is preliminary data.</text>
</comment>
<dbReference type="Gene3D" id="2.60.40.10">
    <property type="entry name" value="Immunoglobulins"/>
    <property type="match status" value="1"/>
</dbReference>
<accession>A0A150WG35</accession>
<keyword evidence="4" id="KW-0969">Cilium</keyword>
<name>A0A150WG35_BDEBC</name>
<dbReference type="Proteomes" id="UP000075391">
    <property type="component" value="Unassembled WGS sequence"/>
</dbReference>
<proteinExistence type="predicted"/>
<evidence type="ECO:0000256" key="1">
    <source>
        <dbReference type="ARBA" id="ARBA00004138"/>
    </source>
</evidence>
<dbReference type="InterPro" id="IPR053879">
    <property type="entry name" value="HYDIN_VesB_CFA65-like_Ig"/>
</dbReference>
<evidence type="ECO:0000256" key="3">
    <source>
        <dbReference type="ARBA" id="ARBA00022490"/>
    </source>
</evidence>
<feature type="signal peptide" evidence="6">
    <location>
        <begin position="1"/>
        <end position="19"/>
    </location>
</feature>
<evidence type="ECO:0000256" key="6">
    <source>
        <dbReference type="SAM" id="SignalP"/>
    </source>
</evidence>
<sequence length="144" mass="16795">MKYLIPFLLSMALSTPVFAQDVNDKTSNEETFEIALGEQGEVEAQTRHFYYNFGRTYLNQTKSARFYIRNTGGLPIYFNDFDISGNGFWYNENCPRLLFSGQRCSVRVYFRPNYVGNFNGRLDIEMTGAEDIRIHLRGRGIWPF</sequence>
<keyword evidence="6" id="KW-0732">Signal</keyword>
<feature type="domain" description="HYDIN/VesB/CFA65-like Ig-like" evidence="7">
    <location>
        <begin position="50"/>
        <end position="138"/>
    </location>
</feature>
<dbReference type="InterPro" id="IPR013783">
    <property type="entry name" value="Ig-like_fold"/>
</dbReference>